<gene>
    <name evidence="2" type="ORF">DFQ15_10489</name>
</gene>
<organism evidence="2 3">
    <name type="scientific">Xylophilus ampelinus</name>
    <dbReference type="NCBI Taxonomy" id="54067"/>
    <lineage>
        <taxon>Bacteria</taxon>
        <taxon>Pseudomonadati</taxon>
        <taxon>Pseudomonadota</taxon>
        <taxon>Betaproteobacteria</taxon>
        <taxon>Burkholderiales</taxon>
        <taxon>Xylophilus</taxon>
    </lineage>
</organism>
<keyword evidence="2" id="KW-0808">Transferase</keyword>
<feature type="domain" description="Erythromycin biosynthesis protein CIII-like C-terminal" evidence="1">
    <location>
        <begin position="305"/>
        <end position="398"/>
    </location>
</feature>
<dbReference type="GO" id="GO:0016757">
    <property type="term" value="F:glycosyltransferase activity"/>
    <property type="evidence" value="ECO:0007669"/>
    <property type="project" value="UniProtKB-ARBA"/>
</dbReference>
<dbReference type="InterPro" id="IPR010610">
    <property type="entry name" value="EryCIII-like_C"/>
</dbReference>
<dbReference type="PANTHER" id="PTHR48050">
    <property type="entry name" value="STEROL 3-BETA-GLUCOSYLTRANSFERASE"/>
    <property type="match status" value="1"/>
</dbReference>
<name>A0A318SJ37_9BURK</name>
<accession>A0A318SJ37</accession>
<dbReference type="Gene3D" id="3.40.50.2000">
    <property type="entry name" value="Glycogen Phosphorylase B"/>
    <property type="match status" value="2"/>
</dbReference>
<evidence type="ECO:0000313" key="2">
    <source>
        <dbReference type="EMBL" id="PYE78896.1"/>
    </source>
</evidence>
<reference evidence="2 3" key="1">
    <citation type="submission" date="2018-06" db="EMBL/GenBank/DDBJ databases">
        <title>Genomic Encyclopedia of Type Strains, Phase III (KMG-III): the genomes of soil and plant-associated and newly described type strains.</title>
        <authorList>
            <person name="Whitman W."/>
        </authorList>
    </citation>
    <scope>NUCLEOTIDE SEQUENCE [LARGE SCALE GENOMIC DNA]</scope>
    <source>
        <strain evidence="2 3">CECT 7646</strain>
    </source>
</reference>
<dbReference type="Proteomes" id="UP000247540">
    <property type="component" value="Unassembled WGS sequence"/>
</dbReference>
<dbReference type="PANTHER" id="PTHR48050:SF13">
    <property type="entry name" value="STEROL 3-BETA-GLUCOSYLTRANSFERASE UGT80A2"/>
    <property type="match status" value="1"/>
</dbReference>
<protein>
    <submittedName>
        <fullName evidence="2">MGT family glycosyltransferase</fullName>
    </submittedName>
</protein>
<dbReference type="OrthoDB" id="9805366at2"/>
<evidence type="ECO:0000259" key="1">
    <source>
        <dbReference type="Pfam" id="PF06722"/>
    </source>
</evidence>
<comment type="caution">
    <text evidence="2">The sequence shown here is derived from an EMBL/GenBank/DDBJ whole genome shotgun (WGS) entry which is preliminary data.</text>
</comment>
<dbReference type="SUPFAM" id="SSF53756">
    <property type="entry name" value="UDP-Glycosyltransferase/glycogen phosphorylase"/>
    <property type="match status" value="1"/>
</dbReference>
<dbReference type="Pfam" id="PF06722">
    <property type="entry name" value="EryCIII-like_C"/>
    <property type="match status" value="1"/>
</dbReference>
<keyword evidence="3" id="KW-1185">Reference proteome</keyword>
<dbReference type="EMBL" id="QJTC01000004">
    <property type="protein sequence ID" value="PYE78896.1"/>
    <property type="molecule type" value="Genomic_DNA"/>
</dbReference>
<evidence type="ECO:0000313" key="3">
    <source>
        <dbReference type="Proteomes" id="UP000247540"/>
    </source>
</evidence>
<proteinExistence type="predicted"/>
<dbReference type="AlphaFoldDB" id="A0A318SJ37"/>
<sequence>MHLAFIAPPFTSHVRALEALAAVLLERGHRVSWLHQADVGGVVRDRRIDFHVVGAASRPPGSLEALVARAARPGGPLGLRRVINDVAAGTDMLCREAPALLERLGVDAIVADQMEAAGGLLADGLGIPFVSVACALPVNRDPRVPLPVMPWGYAADERGEHLNEGSARVYDWLMTPHAKVIRHHAARFGLQGRDTLSDCLSTRAQISQTTAGFEFPRTALEPYFHHVGPLRGARAEEPPLDLALDPARPFVFASLGTLQGGRYPLFKRIAQACRAEGLQLLVAHCDRLGPRDAAALLRHGATAVTGFAPQRSALDRADVVVTHAGLNTALDALEAGTPQLALPIAFDQPGVAARIVHAGTGLRVSPPLASVGALRRTLRRLLDERSFAERSRALGDEIGVSGGAALAADIAEAALAPRSAAASHVKAAHEVRSPTHA</sequence>
<dbReference type="InterPro" id="IPR050426">
    <property type="entry name" value="Glycosyltransferase_28"/>
</dbReference>
<dbReference type="RefSeq" id="WP_110464836.1">
    <property type="nucleotide sequence ID" value="NZ_JAMOFZ010000004.1"/>
</dbReference>